<reference evidence="3" key="1">
    <citation type="journal article" date="2019" name="Int. J. Syst. Evol. Microbiol.">
        <title>The Global Catalogue of Microorganisms (GCM) 10K type strain sequencing project: providing services to taxonomists for standard genome sequencing and annotation.</title>
        <authorList>
            <consortium name="The Broad Institute Genomics Platform"/>
            <consortium name="The Broad Institute Genome Sequencing Center for Infectious Disease"/>
            <person name="Wu L."/>
            <person name="Ma J."/>
        </authorList>
    </citation>
    <scope>NUCLEOTIDE SEQUENCE [LARGE SCALE GENOMIC DNA]</scope>
    <source>
        <strain evidence="3">JCM 18715</strain>
    </source>
</reference>
<protein>
    <recommendedName>
        <fullName evidence="1">DUF3885 domain-containing protein</fullName>
    </recommendedName>
</protein>
<evidence type="ECO:0000313" key="2">
    <source>
        <dbReference type="EMBL" id="GAA5169261.1"/>
    </source>
</evidence>
<dbReference type="EMBL" id="BAABLD010000012">
    <property type="protein sequence ID" value="GAA5169261.1"/>
    <property type="molecule type" value="Genomic_DNA"/>
</dbReference>
<sequence>MLARQNAVAEYTLGKESECVLFFTRYGEEKAFTSAGLPPLRGVPEHVMSFYDEDGEDEYQFFALRIIWKKEKFNDLIVACANDQTGSILFANTATRSIYAPYDGGADLFFPSAQDVPVARSRFAKWLSARADGL</sequence>
<keyword evidence="3" id="KW-1185">Reference proteome</keyword>
<gene>
    <name evidence="2" type="ORF">GCM10025770_30580</name>
</gene>
<evidence type="ECO:0000259" key="1">
    <source>
        <dbReference type="Pfam" id="PF13021"/>
    </source>
</evidence>
<comment type="caution">
    <text evidence="2">The sequence shown here is derived from an EMBL/GenBank/DDBJ whole genome shotgun (WGS) entry which is preliminary data.</text>
</comment>
<accession>A0ABP9QXU8</accession>
<feature type="domain" description="DUF3885" evidence="1">
    <location>
        <begin position="2"/>
        <end position="129"/>
    </location>
</feature>
<proteinExistence type="predicted"/>
<dbReference type="InterPro" id="IPR024976">
    <property type="entry name" value="DUF3885"/>
</dbReference>
<evidence type="ECO:0000313" key="3">
    <source>
        <dbReference type="Proteomes" id="UP001500547"/>
    </source>
</evidence>
<dbReference type="Pfam" id="PF13021">
    <property type="entry name" value="DUF3885"/>
    <property type="match status" value="1"/>
</dbReference>
<name>A0ABP9QXU8_9RHOO</name>
<organism evidence="2 3">
    <name type="scientific">Viridibacterium curvum</name>
    <dbReference type="NCBI Taxonomy" id="1101404"/>
    <lineage>
        <taxon>Bacteria</taxon>
        <taxon>Pseudomonadati</taxon>
        <taxon>Pseudomonadota</taxon>
        <taxon>Betaproteobacteria</taxon>
        <taxon>Rhodocyclales</taxon>
        <taxon>Rhodocyclaceae</taxon>
        <taxon>Viridibacterium</taxon>
    </lineage>
</organism>
<dbReference type="Proteomes" id="UP001500547">
    <property type="component" value="Unassembled WGS sequence"/>
</dbReference>